<dbReference type="InterPro" id="IPR012226">
    <property type="entry name" value="Diguanyl_cyclase/Pdiesterase"/>
</dbReference>
<dbReference type="FunFam" id="3.20.20.450:FF:000001">
    <property type="entry name" value="Cyclic di-GMP phosphodiesterase yahA"/>
    <property type="match status" value="1"/>
</dbReference>
<dbReference type="Pfam" id="PF00563">
    <property type="entry name" value="EAL"/>
    <property type="match status" value="1"/>
</dbReference>
<dbReference type="SMART" id="SM00267">
    <property type="entry name" value="GGDEF"/>
    <property type="match status" value="1"/>
</dbReference>
<name>A0A6I3KPR7_9HYPH</name>
<feature type="domain" description="GGDEF" evidence="2">
    <location>
        <begin position="330"/>
        <end position="462"/>
    </location>
</feature>
<dbReference type="AlphaFoldDB" id="A0A6I3KPR7"/>
<sequence length="728" mass="80604">MRDSQQGKLPMQARDHAIEIQHAPHAPIALFDEQGRLHGWSPAFADDCGHSTLEFRDRLIGHIWPEFDSAGWREIWRKVQRDGDATIVHVLARAKDGTSSEVVELEIGRFISLGRPLAKIEIRRSATRRLHLLQQEILQAMATGVPLTGIMETLCRRVEALAPSVICSVLSVDRQQQLRHVASPSLPVHYSSAIDGALIGPKMGSCGTAAFRGEAVEVTDIETDPLWEDYKQLALPLGLRACWSSPIKGADGRVIGAFAFYYPRSRGPTPLERQVVATCLHLCTIALEHEETRSRAYEQAFTDPLTRLPNRARFQQRISETMAVVAETGQRIAVQYIGLDRFQAVNEMLGYSVGDELLNVIASRLRSIVKDHDAVARMGGDEFAVIQVGDFNEHDIAKRALQVIELIGQPFLACGQRLELGASTGIALDTDANTADELIQDASLAMRRVKEMGRGTYFFYEKELNARMQARRRAEADLRDGLSRQQFELYFQPILDLQRFAVTGAEALLRWRHPERGMISPSDFIPLAEQCGLIEQLGSWVVREGCRAAAQLPADIRVAINLSPMQFDRPGLVRTVAAALEESGVEPSRIELEITESVLLHDNDVNVATLDELNDLGVTIALDDFGTGYSSLSYLHRFSFDRIKIDHSFIRDILRNEGSLMIVRAIVMLAHSLGLVVTAEGVETDEQLAAVRGEGCDSVQGYYIGRPMPLADFQVAIGNSRGASVTAA</sequence>
<dbReference type="SMART" id="SM00065">
    <property type="entry name" value="GAF"/>
    <property type="match status" value="1"/>
</dbReference>
<dbReference type="CDD" id="cd01949">
    <property type="entry name" value="GGDEF"/>
    <property type="match status" value="1"/>
</dbReference>
<dbReference type="SUPFAM" id="SSF55073">
    <property type="entry name" value="Nucleotide cyclase"/>
    <property type="match status" value="1"/>
</dbReference>
<dbReference type="InterPro" id="IPR043128">
    <property type="entry name" value="Rev_trsase/Diguanyl_cyclase"/>
</dbReference>
<dbReference type="InterPro" id="IPR001633">
    <property type="entry name" value="EAL_dom"/>
</dbReference>
<dbReference type="PANTHER" id="PTHR44757:SF2">
    <property type="entry name" value="BIOFILM ARCHITECTURE MAINTENANCE PROTEIN MBAA"/>
    <property type="match status" value="1"/>
</dbReference>
<dbReference type="InterPro" id="IPR000160">
    <property type="entry name" value="GGDEF_dom"/>
</dbReference>
<reference evidence="3 4" key="1">
    <citation type="submission" date="2019-11" db="EMBL/GenBank/DDBJ databases">
        <title>Identification of a novel strain.</title>
        <authorList>
            <person name="Xu Q."/>
            <person name="Wang G."/>
        </authorList>
    </citation>
    <scope>NUCLEOTIDE SEQUENCE [LARGE SCALE GENOMIC DNA]</scope>
    <source>
        <strain evidence="4">xq</strain>
    </source>
</reference>
<dbReference type="Gene3D" id="3.30.450.20">
    <property type="entry name" value="PAS domain"/>
    <property type="match status" value="1"/>
</dbReference>
<dbReference type="SUPFAM" id="SSF55785">
    <property type="entry name" value="PYP-like sensor domain (PAS domain)"/>
    <property type="match status" value="1"/>
</dbReference>
<evidence type="ECO:0000259" key="2">
    <source>
        <dbReference type="PROSITE" id="PS50887"/>
    </source>
</evidence>
<dbReference type="InterPro" id="IPR035965">
    <property type="entry name" value="PAS-like_dom_sf"/>
</dbReference>
<evidence type="ECO:0000313" key="4">
    <source>
        <dbReference type="Proteomes" id="UP000440694"/>
    </source>
</evidence>
<dbReference type="PIRSF" id="PIRSF005925">
    <property type="entry name" value="Dos"/>
    <property type="match status" value="1"/>
</dbReference>
<feature type="domain" description="EAL" evidence="1">
    <location>
        <begin position="471"/>
        <end position="721"/>
    </location>
</feature>
<gene>
    <name evidence="3" type="ORF">GIW81_14855</name>
</gene>
<dbReference type="Pfam" id="PF00990">
    <property type="entry name" value="GGDEF"/>
    <property type="match status" value="1"/>
</dbReference>
<dbReference type="Gene3D" id="3.20.20.450">
    <property type="entry name" value="EAL domain"/>
    <property type="match status" value="1"/>
</dbReference>
<dbReference type="NCBIfam" id="TIGR00254">
    <property type="entry name" value="GGDEF"/>
    <property type="match status" value="1"/>
</dbReference>
<dbReference type="Pfam" id="PF13185">
    <property type="entry name" value="GAF_2"/>
    <property type="match status" value="1"/>
</dbReference>
<comment type="caution">
    <text evidence="3">The sequence shown here is derived from an EMBL/GenBank/DDBJ whole genome shotgun (WGS) entry which is preliminary data.</text>
</comment>
<dbReference type="InterPro" id="IPR035919">
    <property type="entry name" value="EAL_sf"/>
</dbReference>
<dbReference type="EMBL" id="WMBQ01000002">
    <property type="protein sequence ID" value="MTD95616.1"/>
    <property type="molecule type" value="Genomic_DNA"/>
</dbReference>
<evidence type="ECO:0000259" key="1">
    <source>
        <dbReference type="PROSITE" id="PS50883"/>
    </source>
</evidence>
<dbReference type="InterPro" id="IPR029016">
    <property type="entry name" value="GAF-like_dom_sf"/>
</dbReference>
<dbReference type="PROSITE" id="PS50883">
    <property type="entry name" value="EAL"/>
    <property type="match status" value="1"/>
</dbReference>
<dbReference type="Gene3D" id="3.30.70.270">
    <property type="match status" value="1"/>
</dbReference>
<dbReference type="SUPFAM" id="SSF55781">
    <property type="entry name" value="GAF domain-like"/>
    <property type="match status" value="1"/>
</dbReference>
<dbReference type="SUPFAM" id="SSF141868">
    <property type="entry name" value="EAL domain-like"/>
    <property type="match status" value="1"/>
</dbReference>
<accession>A0A6I3KPR7</accession>
<evidence type="ECO:0000313" key="3">
    <source>
        <dbReference type="EMBL" id="MTD95616.1"/>
    </source>
</evidence>
<dbReference type="PROSITE" id="PS50887">
    <property type="entry name" value="GGDEF"/>
    <property type="match status" value="1"/>
</dbReference>
<organism evidence="3 4">
    <name type="scientific">Hyphomicrobium album</name>
    <dbReference type="NCBI Taxonomy" id="2665159"/>
    <lineage>
        <taxon>Bacteria</taxon>
        <taxon>Pseudomonadati</taxon>
        <taxon>Pseudomonadota</taxon>
        <taxon>Alphaproteobacteria</taxon>
        <taxon>Hyphomicrobiales</taxon>
        <taxon>Hyphomicrobiaceae</taxon>
        <taxon>Hyphomicrobium</taxon>
    </lineage>
</organism>
<dbReference type="CDD" id="cd01948">
    <property type="entry name" value="EAL"/>
    <property type="match status" value="1"/>
</dbReference>
<dbReference type="PANTHER" id="PTHR44757">
    <property type="entry name" value="DIGUANYLATE CYCLASE DGCP"/>
    <property type="match status" value="1"/>
</dbReference>
<dbReference type="InterPro" id="IPR052155">
    <property type="entry name" value="Biofilm_reg_signaling"/>
</dbReference>
<dbReference type="InterPro" id="IPR029787">
    <property type="entry name" value="Nucleotide_cyclase"/>
</dbReference>
<dbReference type="InterPro" id="IPR003018">
    <property type="entry name" value="GAF"/>
</dbReference>
<dbReference type="SMART" id="SM00052">
    <property type="entry name" value="EAL"/>
    <property type="match status" value="1"/>
</dbReference>
<dbReference type="Proteomes" id="UP000440694">
    <property type="component" value="Unassembled WGS sequence"/>
</dbReference>
<protein>
    <submittedName>
        <fullName evidence="3">EAL domain-containing protein</fullName>
    </submittedName>
</protein>
<proteinExistence type="predicted"/>
<keyword evidence="4" id="KW-1185">Reference proteome</keyword>
<dbReference type="Gene3D" id="3.30.450.40">
    <property type="match status" value="1"/>
</dbReference>